<sequence>MSTVAFITRNASGTNQHGTSAEGSPSVISTTDAKDISLNLDPSDVQSYTRRGRDLHITLADGTIVELDGFYDTAASGPKNLFLSDEGDFIEVVLEDKADGMLFASYEPLDLSGKWSAYDDMVFLDVDRIEPVVAPLVAAPFLGGLGGLGAAAAGAAIIAGTGGGDGDGGGGGGDGGPIVPTVNDADGTYDVPEGDPDGVTISGTGEPGSTVEVDIGGVTGTTTVGDDGTWSVDFPTDDLPDDGVYETTVDVVAPDGTTYDDLDGPTIDIDTEPPTVVITEGTQSVNDIVNGDEQESGTIISGTGEPGATVTLEIEGNSHTTTVDGDGNWTLTFTPDEIRTGEYETDIKITTTDPHGNSTVTQDVLEVDTETSVAVNSGLSGGDDIVNAAEAAAAAGVAITGTAEAGATVEVVVEGVTRTTTADSNGTWSVTYETGTLPGGTYDADISVTSTDTAGNSATTQSTIAIDTEAAVTIDSNLAGGDDIVSAAEAGAGVAITGTAEAGSSVEVVVEGVTRTTTADANGNWSVTYESGSLPGGEYDADISVTSTDAVGNTATASSTIKVDTETEVTIDTGLAGGDDIVNATESAAGVAITGTAEAGATVEVLIEGVTRTTTADNSGNWTVTYEPGTLPDGEYDTSISVTSTDAVGNTDTTTSSIRVDTDAGFVKLSDAPIETDDIINKNERADGVTITGTATAGETVTVTLGTASGTTVADANGNWSYDFAASEIPEGTDNLDVTASISDDAGNTETDTDTVALDTEVVNYTSADQNDTVNVNLEDMQQGFTLQGTVEQGSSVSVEINGTTHDATVDGNGNWSLTVDGDDIGTFPQGGLNATVTATDPAGNVDTLVQPISIDTLYDTPEFAGTTAIAGQIHDIYLDDSGDARSLYSLDSSGNATQVGATETASGIAGIDKLDLDTPISDGANLIVQSTDDAGNKSSTLVIDQENPSASLLSGLDGFNIDAIDLVFENGTDGANLVLTEDLIKDLSNNSDTLTIRADELANVNHEVTLNGATEVTSTVDGYSAYVIGDATVLIEEDAGISLNGTLI</sequence>
<evidence type="ECO:0000259" key="3">
    <source>
        <dbReference type="Pfam" id="PF19077"/>
    </source>
</evidence>
<evidence type="ECO:0000256" key="1">
    <source>
        <dbReference type="SAM" id="MobiDB-lite"/>
    </source>
</evidence>
<feature type="domain" description="Biofilm-associated protein BapA-like prefix-like" evidence="4">
    <location>
        <begin position="29"/>
        <end position="96"/>
    </location>
</feature>
<dbReference type="InterPro" id="IPR048051">
    <property type="entry name" value="BapA-like_prefix-like"/>
</dbReference>
<feature type="domain" description="Bacterial Ig" evidence="2">
    <location>
        <begin position="295"/>
        <end position="364"/>
    </location>
</feature>
<dbReference type="PANTHER" id="PTHR22901:SF0">
    <property type="entry name" value="SIALATE O-ACETYLESTERASE"/>
    <property type="match status" value="1"/>
</dbReference>
<accession>A0A1B1A3V5</accession>
<feature type="region of interest" description="Disordered" evidence="1">
    <location>
        <begin position="191"/>
        <end position="215"/>
    </location>
</feature>
<dbReference type="STRING" id="1265309.K529_010900"/>
<evidence type="ECO:0000259" key="4">
    <source>
        <dbReference type="Pfam" id="PF22783"/>
    </source>
</evidence>
<dbReference type="AlphaFoldDB" id="A0A1B1A3V5"/>
<feature type="domain" description="Bacterial Ig-like" evidence="3">
    <location>
        <begin position="571"/>
        <end position="662"/>
    </location>
</feature>
<dbReference type="KEGG" id="rmb:K529_010900"/>
<dbReference type="InterPro" id="IPR013783">
    <property type="entry name" value="Ig-like_fold"/>
</dbReference>
<dbReference type="Pfam" id="PF22783">
    <property type="entry name" value="BapA_N"/>
    <property type="match status" value="1"/>
</dbReference>
<dbReference type="GeneID" id="28250346"/>
<organism evidence="5 6">
    <name type="scientific">Tritonibacter mobilis F1926</name>
    <dbReference type="NCBI Taxonomy" id="1265309"/>
    <lineage>
        <taxon>Bacteria</taxon>
        <taxon>Pseudomonadati</taxon>
        <taxon>Pseudomonadota</taxon>
        <taxon>Alphaproteobacteria</taxon>
        <taxon>Rhodobacterales</taxon>
        <taxon>Paracoccaceae</taxon>
        <taxon>Tritonibacter</taxon>
    </lineage>
</organism>
<evidence type="ECO:0000313" key="5">
    <source>
        <dbReference type="EMBL" id="ANP41273.1"/>
    </source>
</evidence>
<dbReference type="NCBIfam" id="NF033510">
    <property type="entry name" value="Ca_tandemer"/>
    <property type="match status" value="7"/>
</dbReference>
<feature type="region of interest" description="Disordered" evidence="1">
    <location>
        <begin position="9"/>
        <end position="28"/>
    </location>
</feature>
<dbReference type="Pfam" id="PF19077">
    <property type="entry name" value="Big_13"/>
    <property type="match status" value="3"/>
</dbReference>
<dbReference type="GO" id="GO:0005975">
    <property type="term" value="P:carbohydrate metabolic process"/>
    <property type="evidence" value="ECO:0007669"/>
    <property type="project" value="TreeGrafter"/>
</dbReference>
<dbReference type="InterPro" id="IPR041498">
    <property type="entry name" value="Big_6"/>
</dbReference>
<dbReference type="RefSeq" id="WP_046002093.1">
    <property type="nucleotide sequence ID" value="NZ_CP015230.1"/>
</dbReference>
<gene>
    <name evidence="5" type="ORF">K529_010900</name>
</gene>
<dbReference type="InterPro" id="IPR044016">
    <property type="entry name" value="Big_13"/>
</dbReference>
<feature type="domain" description="Bacterial Ig-like" evidence="3">
    <location>
        <begin position="496"/>
        <end position="565"/>
    </location>
</feature>
<protein>
    <submittedName>
        <fullName evidence="5">Uncharacterized protein</fullName>
    </submittedName>
</protein>
<evidence type="ECO:0000259" key="2">
    <source>
        <dbReference type="Pfam" id="PF17936"/>
    </source>
</evidence>
<dbReference type="OrthoDB" id="7858035at2"/>
<feature type="domain" description="Bacterial Ig-like" evidence="3">
    <location>
        <begin position="376"/>
        <end position="468"/>
    </location>
</feature>
<proteinExistence type="predicted"/>
<evidence type="ECO:0000313" key="6">
    <source>
        <dbReference type="Proteomes" id="UP000013243"/>
    </source>
</evidence>
<name>A0A1B1A3V5_9RHOB</name>
<dbReference type="InterPro" id="IPR039329">
    <property type="entry name" value="SIAE"/>
</dbReference>
<reference evidence="5 6" key="1">
    <citation type="journal article" date="2016" name="ISME J.">
        <title>Global occurrence and heterogeneity of the Roseobacter-clade species Ruegeria mobilis.</title>
        <authorList>
            <person name="Sonnenschein E."/>
            <person name="Gram L."/>
        </authorList>
    </citation>
    <scope>NUCLEOTIDE SEQUENCE [LARGE SCALE GENOMIC DNA]</scope>
    <source>
        <strain evidence="5 6">F1926</strain>
    </source>
</reference>
<dbReference type="EMBL" id="CP015230">
    <property type="protein sequence ID" value="ANP41273.1"/>
    <property type="molecule type" value="Genomic_DNA"/>
</dbReference>
<dbReference type="Proteomes" id="UP000013243">
    <property type="component" value="Chromosome"/>
</dbReference>
<dbReference type="PANTHER" id="PTHR22901">
    <property type="entry name" value="SIALATE O-ACETYLESTERASE"/>
    <property type="match status" value="1"/>
</dbReference>
<dbReference type="Gene3D" id="2.60.40.10">
    <property type="entry name" value="Immunoglobulins"/>
    <property type="match status" value="7"/>
</dbReference>
<dbReference type="GO" id="GO:0001681">
    <property type="term" value="F:sialate O-acetylesterase activity"/>
    <property type="evidence" value="ECO:0007669"/>
    <property type="project" value="InterPro"/>
</dbReference>
<dbReference type="Pfam" id="PF17936">
    <property type="entry name" value="Big_6"/>
    <property type="match status" value="1"/>
</dbReference>